<feature type="non-terminal residue" evidence="1">
    <location>
        <position position="1"/>
    </location>
</feature>
<reference evidence="1" key="1">
    <citation type="submission" date="2020-02" db="EMBL/GenBank/DDBJ databases">
        <authorList>
            <person name="Meier V. D."/>
        </authorList>
    </citation>
    <scope>NUCLEOTIDE SEQUENCE</scope>
    <source>
        <strain evidence="1">AVDCRST_MAG81</strain>
    </source>
</reference>
<feature type="non-terminal residue" evidence="1">
    <location>
        <position position="38"/>
    </location>
</feature>
<sequence length="38" mass="4238">ADLDALYAFYATAPWLFAQVCTFQSCCSLVHCHSRKGI</sequence>
<organism evidence="1">
    <name type="scientific">uncultured Synechococcales cyanobacterium</name>
    <dbReference type="NCBI Taxonomy" id="1936017"/>
    <lineage>
        <taxon>Bacteria</taxon>
        <taxon>Bacillati</taxon>
        <taxon>Cyanobacteriota</taxon>
        <taxon>Cyanophyceae</taxon>
        <taxon>Synechococcales</taxon>
        <taxon>environmental samples</taxon>
    </lineage>
</organism>
<dbReference type="EMBL" id="CADCWO010000102">
    <property type="protein sequence ID" value="CAA9572200.1"/>
    <property type="molecule type" value="Genomic_DNA"/>
</dbReference>
<dbReference type="AlphaFoldDB" id="A0A6J4VD31"/>
<gene>
    <name evidence="1" type="ORF">AVDCRST_MAG81-1732</name>
</gene>
<protein>
    <submittedName>
        <fullName evidence="1">Uncharacterized protein</fullName>
    </submittedName>
</protein>
<proteinExistence type="predicted"/>
<accession>A0A6J4VD31</accession>
<name>A0A6J4VD31_9CYAN</name>
<evidence type="ECO:0000313" key="1">
    <source>
        <dbReference type="EMBL" id="CAA9572200.1"/>
    </source>
</evidence>